<organism evidence="2 3">
    <name type="scientific">Xyrichtys novacula</name>
    <name type="common">Pearly razorfish</name>
    <name type="synonym">Hemipteronotus novacula</name>
    <dbReference type="NCBI Taxonomy" id="13765"/>
    <lineage>
        <taxon>Eukaryota</taxon>
        <taxon>Metazoa</taxon>
        <taxon>Chordata</taxon>
        <taxon>Craniata</taxon>
        <taxon>Vertebrata</taxon>
        <taxon>Euteleostomi</taxon>
        <taxon>Actinopterygii</taxon>
        <taxon>Neopterygii</taxon>
        <taxon>Teleostei</taxon>
        <taxon>Neoteleostei</taxon>
        <taxon>Acanthomorphata</taxon>
        <taxon>Eupercaria</taxon>
        <taxon>Labriformes</taxon>
        <taxon>Labridae</taxon>
        <taxon>Xyrichtys</taxon>
    </lineage>
</organism>
<evidence type="ECO:0000313" key="3">
    <source>
        <dbReference type="Proteomes" id="UP001178508"/>
    </source>
</evidence>
<dbReference type="EMBL" id="OY660871">
    <property type="protein sequence ID" value="CAJ1062655.1"/>
    <property type="molecule type" value="Genomic_DNA"/>
</dbReference>
<name>A0AAV1FP09_XYRNO</name>
<protein>
    <submittedName>
        <fullName evidence="2">Apolipoprotein Eb-like</fullName>
    </submittedName>
</protein>
<dbReference type="SUPFAM" id="SSF58113">
    <property type="entry name" value="Apolipoprotein A-I"/>
    <property type="match status" value="1"/>
</dbReference>
<accession>A0AAV1FP09</accession>
<dbReference type="Proteomes" id="UP001178508">
    <property type="component" value="Chromosome 8"/>
</dbReference>
<evidence type="ECO:0000313" key="2">
    <source>
        <dbReference type="EMBL" id="CAJ1062655.1"/>
    </source>
</evidence>
<proteinExistence type="predicted"/>
<feature type="chain" id="PRO_5043909050" evidence="1">
    <location>
        <begin position="18"/>
        <end position="174"/>
    </location>
</feature>
<keyword evidence="1" id="KW-0732">Signal</keyword>
<dbReference type="Gene3D" id="1.20.120.20">
    <property type="entry name" value="Apolipoprotein"/>
    <property type="match status" value="1"/>
</dbReference>
<keyword evidence="3" id="KW-1185">Reference proteome</keyword>
<dbReference type="PROSITE" id="PS51257">
    <property type="entry name" value="PROKAR_LIPOPROTEIN"/>
    <property type="match status" value="1"/>
</dbReference>
<sequence length="174" mass="19674">MKVLLLLVLVVFTGCNANPHHARGHKPKLDVLFDTLSDPAELTRVFKQSEFGRDVSDRLVEGRIAANKFVGEIWENLDLSTRDALAGVYLDLINFGMAASVRWDRSELKQMLKPVTETVDSVVRNVESELTQRARQVKDVVSPHFETLMEKVEPVAQTVQARLESFYQSLFKSS</sequence>
<feature type="signal peptide" evidence="1">
    <location>
        <begin position="1"/>
        <end position="17"/>
    </location>
</feature>
<dbReference type="AlphaFoldDB" id="A0AAV1FP09"/>
<evidence type="ECO:0000256" key="1">
    <source>
        <dbReference type="SAM" id="SignalP"/>
    </source>
</evidence>
<reference evidence="2" key="1">
    <citation type="submission" date="2023-08" db="EMBL/GenBank/DDBJ databases">
        <authorList>
            <person name="Alioto T."/>
            <person name="Alioto T."/>
            <person name="Gomez Garrido J."/>
        </authorList>
    </citation>
    <scope>NUCLEOTIDE SEQUENCE</scope>
</reference>
<gene>
    <name evidence="2" type="ORF">XNOV1_A005666</name>
</gene>